<dbReference type="RefSeq" id="WP_317624450.1">
    <property type="nucleotide sequence ID" value="NZ_JANFFA010000001.1"/>
</dbReference>
<evidence type="ECO:0000259" key="6">
    <source>
        <dbReference type="PROSITE" id="PS51007"/>
    </source>
</evidence>
<dbReference type="InterPro" id="IPR051459">
    <property type="entry name" value="Cytochrome_c-type_DH"/>
</dbReference>
<evidence type="ECO:0000256" key="5">
    <source>
        <dbReference type="SAM" id="Phobius"/>
    </source>
</evidence>
<gene>
    <name evidence="7" type="ORF">NOI20_01785</name>
</gene>
<dbReference type="GO" id="GO:0046872">
    <property type="term" value="F:metal ion binding"/>
    <property type="evidence" value="ECO:0007669"/>
    <property type="project" value="UniProtKB-KW"/>
</dbReference>
<dbReference type="GO" id="GO:0009055">
    <property type="term" value="F:electron transfer activity"/>
    <property type="evidence" value="ECO:0007669"/>
    <property type="project" value="InterPro"/>
</dbReference>
<keyword evidence="3 4" id="KW-0408">Iron</keyword>
<dbReference type="PROSITE" id="PS51007">
    <property type="entry name" value="CYTC"/>
    <property type="match status" value="2"/>
</dbReference>
<keyword evidence="2 4" id="KW-0479">Metal-binding</keyword>
<evidence type="ECO:0000256" key="2">
    <source>
        <dbReference type="ARBA" id="ARBA00022723"/>
    </source>
</evidence>
<dbReference type="PANTHER" id="PTHR35008">
    <property type="entry name" value="BLL4482 PROTEIN-RELATED"/>
    <property type="match status" value="1"/>
</dbReference>
<keyword evidence="1 4" id="KW-0349">Heme</keyword>
<feature type="domain" description="Cytochrome c" evidence="6">
    <location>
        <begin position="38"/>
        <end position="146"/>
    </location>
</feature>
<dbReference type="EMBL" id="JANFFA010000001">
    <property type="protein sequence ID" value="MDQ2092835.1"/>
    <property type="molecule type" value="Genomic_DNA"/>
</dbReference>
<keyword evidence="8" id="KW-1185">Reference proteome</keyword>
<dbReference type="GO" id="GO:0020037">
    <property type="term" value="F:heme binding"/>
    <property type="evidence" value="ECO:0007669"/>
    <property type="project" value="InterPro"/>
</dbReference>
<dbReference type="Gene3D" id="1.10.760.10">
    <property type="entry name" value="Cytochrome c-like domain"/>
    <property type="match status" value="2"/>
</dbReference>
<dbReference type="Pfam" id="PF00034">
    <property type="entry name" value="Cytochrom_C"/>
    <property type="match status" value="1"/>
</dbReference>
<evidence type="ECO:0000256" key="3">
    <source>
        <dbReference type="ARBA" id="ARBA00023004"/>
    </source>
</evidence>
<dbReference type="AlphaFoldDB" id="A0AAJ1U721"/>
<comment type="caution">
    <text evidence="7">The sequence shown here is derived from an EMBL/GenBank/DDBJ whole genome shotgun (WGS) entry which is preliminary data.</text>
</comment>
<evidence type="ECO:0000256" key="1">
    <source>
        <dbReference type="ARBA" id="ARBA00022617"/>
    </source>
</evidence>
<evidence type="ECO:0000313" key="8">
    <source>
        <dbReference type="Proteomes" id="UP001227162"/>
    </source>
</evidence>
<organism evidence="7 8">
    <name type="scientific">Rhodalgimonas zhirmunskyi</name>
    <dbReference type="NCBI Taxonomy" id="2964767"/>
    <lineage>
        <taxon>Bacteria</taxon>
        <taxon>Pseudomonadati</taxon>
        <taxon>Pseudomonadota</taxon>
        <taxon>Alphaproteobacteria</taxon>
        <taxon>Rhodobacterales</taxon>
        <taxon>Roseobacteraceae</taxon>
        <taxon>Rhodalgimonas</taxon>
    </lineage>
</organism>
<keyword evidence="5" id="KW-0812">Transmembrane</keyword>
<proteinExistence type="predicted"/>
<feature type="transmembrane region" description="Helical" evidence="5">
    <location>
        <begin position="7"/>
        <end position="23"/>
    </location>
</feature>
<dbReference type="Proteomes" id="UP001227162">
    <property type="component" value="Unassembled WGS sequence"/>
</dbReference>
<reference evidence="7" key="1">
    <citation type="submission" date="2022-07" db="EMBL/GenBank/DDBJ databases">
        <authorList>
            <person name="Otstavnykh N."/>
            <person name="Isaeva M."/>
            <person name="Bystritskaya E."/>
        </authorList>
    </citation>
    <scope>NUCLEOTIDE SEQUENCE</scope>
    <source>
        <strain evidence="7">10Alg 79</strain>
    </source>
</reference>
<feature type="domain" description="Cytochrome c" evidence="6">
    <location>
        <begin position="186"/>
        <end position="292"/>
    </location>
</feature>
<protein>
    <submittedName>
        <fullName evidence="7">Cytochrome c</fullName>
    </submittedName>
</protein>
<dbReference type="InterPro" id="IPR036909">
    <property type="entry name" value="Cyt_c-like_dom_sf"/>
</dbReference>
<accession>A0AAJ1U721</accession>
<reference evidence="7" key="2">
    <citation type="submission" date="2023-04" db="EMBL/GenBank/DDBJ databases">
        <title>'Rhodoalgimonas zhirmunskyi' gen. nov., isolated from a red alga.</title>
        <authorList>
            <person name="Nedashkovskaya O.I."/>
            <person name="Otstavnykh N.Y."/>
            <person name="Bystritskaya E.P."/>
            <person name="Balabanova L.A."/>
            <person name="Isaeva M.P."/>
        </authorList>
    </citation>
    <scope>NUCLEOTIDE SEQUENCE</scope>
    <source>
        <strain evidence="7">10Alg 79</strain>
    </source>
</reference>
<name>A0AAJ1U721_9RHOB</name>
<sequence>MYNILRYIVVLLIGGLLLGWWITRPRPLDPAIYAELTGDVARGEQVFWAAGCASCHAAPKAEGDDRLVLTGGLAFETEFGTFHAPNISQSKSAGIGDWRLIDLANAMQRGVTPGGSHLYPAFPYTTYTRATPQDVSDLFAYLKTLPADDTASLPNDVAFPFNIRRALGAWQWLFLKPEWVVPVEGETLTRGRYLVEALGHCGECHTPRNALGGLDTSRWLQGAANPDGKGRIPPITPDKLTWSETDIASYLATGFTPDYDSAGGQMADVVQNLSHLPESDLKAIAAYLKAVPPGTPTTIEE</sequence>
<dbReference type="PANTHER" id="PTHR35008:SF8">
    <property type="entry name" value="ALCOHOL DEHYDROGENASE CYTOCHROME C SUBUNIT"/>
    <property type="match status" value="1"/>
</dbReference>
<dbReference type="InterPro" id="IPR009056">
    <property type="entry name" value="Cyt_c-like_dom"/>
</dbReference>
<evidence type="ECO:0000256" key="4">
    <source>
        <dbReference type="PROSITE-ProRule" id="PRU00433"/>
    </source>
</evidence>
<keyword evidence="5" id="KW-0472">Membrane</keyword>
<dbReference type="SUPFAM" id="SSF46626">
    <property type="entry name" value="Cytochrome c"/>
    <property type="match status" value="2"/>
</dbReference>
<keyword evidence="5" id="KW-1133">Transmembrane helix</keyword>
<evidence type="ECO:0000313" key="7">
    <source>
        <dbReference type="EMBL" id="MDQ2092835.1"/>
    </source>
</evidence>